<gene>
    <name evidence="2" type="ORF">P3F81_02980</name>
</gene>
<accession>A0A9Y2AJM4</accession>
<evidence type="ECO:0000313" key="2">
    <source>
        <dbReference type="EMBL" id="WIW71291.1"/>
    </source>
</evidence>
<evidence type="ECO:0000313" key="3">
    <source>
        <dbReference type="Proteomes" id="UP001243623"/>
    </source>
</evidence>
<keyword evidence="1" id="KW-1133">Transmembrane helix</keyword>
<evidence type="ECO:0000256" key="1">
    <source>
        <dbReference type="SAM" id="Phobius"/>
    </source>
</evidence>
<keyword evidence="1" id="KW-0472">Membrane</keyword>
<dbReference type="AlphaFoldDB" id="A0A9Y2AJM4"/>
<reference evidence="2" key="1">
    <citation type="submission" date="2023-03" db="EMBL/GenBank/DDBJ databases">
        <title>Selenobaculum gbiensis gen. nov. sp. nov., a new bacterium isolated from the gut microbiota of IBD patient.</title>
        <authorList>
            <person name="Yeo S."/>
            <person name="Park H."/>
            <person name="Huh C.S."/>
        </authorList>
    </citation>
    <scope>NUCLEOTIDE SEQUENCE</scope>
    <source>
        <strain evidence="2">ICN-92133</strain>
    </source>
</reference>
<keyword evidence="1" id="KW-0812">Transmembrane</keyword>
<proteinExistence type="predicted"/>
<organism evidence="2 3">
    <name type="scientific">Selenobaculum gibii</name>
    <dbReference type="NCBI Taxonomy" id="3054208"/>
    <lineage>
        <taxon>Bacteria</taxon>
        <taxon>Bacillati</taxon>
        <taxon>Bacillota</taxon>
        <taxon>Negativicutes</taxon>
        <taxon>Selenomonadales</taxon>
        <taxon>Selenomonadaceae</taxon>
        <taxon>Selenobaculum</taxon>
    </lineage>
</organism>
<protein>
    <submittedName>
        <fullName evidence="2">Uncharacterized protein</fullName>
    </submittedName>
</protein>
<dbReference type="Proteomes" id="UP001243623">
    <property type="component" value="Chromosome"/>
</dbReference>
<sequence length="74" mass="8753">MPSKDNPELIDYNENDLRENDRQFFGFFPLTLGTLAAASLFNNFGCRPVSFHHHWRDYYTCSPKYVCKPVPYYP</sequence>
<keyword evidence="3" id="KW-1185">Reference proteome</keyword>
<feature type="transmembrane region" description="Helical" evidence="1">
    <location>
        <begin position="24"/>
        <end position="46"/>
    </location>
</feature>
<dbReference type="RefSeq" id="WP_147667617.1">
    <property type="nucleotide sequence ID" value="NZ_CP120678.1"/>
</dbReference>
<dbReference type="EMBL" id="CP120678">
    <property type="protein sequence ID" value="WIW71291.1"/>
    <property type="molecule type" value="Genomic_DNA"/>
</dbReference>
<dbReference type="KEGG" id="sgbi:P3F81_02980"/>
<name>A0A9Y2AJM4_9FIRM</name>